<reference evidence="3 4" key="1">
    <citation type="submission" date="2018-10" db="EMBL/GenBank/DDBJ databases">
        <title>GWAS and RNA-Seq identify cryptic mechanisms of antimicrobial resistance in Acinetobacter baumannii.</title>
        <authorList>
            <person name="Sahl J.W."/>
        </authorList>
    </citation>
    <scope>NUCLEOTIDE SEQUENCE [LARGE SCALE GENOMIC DNA]</scope>
    <source>
        <strain evidence="3 4">TG41884</strain>
    </source>
</reference>
<proteinExistence type="predicted"/>
<dbReference type="Pfam" id="PF09998">
    <property type="entry name" value="DUF2239"/>
    <property type="match status" value="1"/>
</dbReference>
<organism evidence="3 4">
    <name type="scientific">Acinetobacter pittii</name>
    <name type="common">Acinetobacter genomosp. 3</name>
    <dbReference type="NCBI Taxonomy" id="48296"/>
    <lineage>
        <taxon>Bacteria</taxon>
        <taxon>Pseudomonadati</taxon>
        <taxon>Pseudomonadota</taxon>
        <taxon>Gammaproteobacteria</taxon>
        <taxon>Moraxellales</taxon>
        <taxon>Moraxellaceae</taxon>
        <taxon>Acinetobacter</taxon>
        <taxon>Acinetobacter calcoaceticus/baumannii complex</taxon>
    </lineage>
</organism>
<evidence type="ECO:0000313" key="4">
    <source>
        <dbReference type="Proteomes" id="UP000271320"/>
    </source>
</evidence>
<dbReference type="OMA" id="HWEWLAT"/>
<evidence type="ECO:0000313" key="3">
    <source>
        <dbReference type="EMBL" id="RSO61178.1"/>
    </source>
</evidence>
<dbReference type="InterPro" id="IPR018715">
    <property type="entry name" value="DUF2239"/>
</dbReference>
<dbReference type="Proteomes" id="UP000271320">
    <property type="component" value="Unassembled WGS sequence"/>
</dbReference>
<evidence type="ECO:0000313" key="5">
    <source>
        <dbReference type="Proteomes" id="UP000317717"/>
    </source>
</evidence>
<dbReference type="Proteomes" id="UP000317717">
    <property type="component" value="Unassembled WGS sequence"/>
</dbReference>
<comment type="caution">
    <text evidence="3">The sequence shown here is derived from an EMBL/GenBank/DDBJ whole genome shotgun (WGS) entry which is preliminary data.</text>
</comment>
<reference evidence="2" key="3">
    <citation type="submission" date="2020-12" db="EMBL/GenBank/DDBJ databases">
        <authorList>
            <person name="Chopjitt P."/>
        </authorList>
    </citation>
    <scope>NUCLEOTIDE SEQUENCE</scope>
    <source>
        <strain evidence="2">AP1</strain>
    </source>
</reference>
<sequence length="185" mass="21163">MAKMNTKITYTAFTGSTLIASDSLIELAKKLKDLPKTTENILIFNDQTGQQIDLDLSGSEQEFHQRYGEPEEIKKVGRPKLGVISREITLQKKHWDWLDQQSASASAVIRKLIDKELNNPNSEGNIMLAKQAIDRFMSAMLGNMPNYEEATRALYQGDRDIFLKMIQSYPKDLREYLTLKTQSIF</sequence>
<name>A0A241Y4P0_ACIPI</name>
<dbReference type="AlphaFoldDB" id="A0A241Y4P0"/>
<dbReference type="EMBL" id="JAEFCT010000004">
    <property type="protein sequence ID" value="MBK1444024.1"/>
    <property type="molecule type" value="Genomic_DNA"/>
</dbReference>
<evidence type="ECO:0000313" key="2">
    <source>
        <dbReference type="EMBL" id="MBK1444024.1"/>
    </source>
</evidence>
<gene>
    <name evidence="3" type="ORF">EA752_06965</name>
    <name evidence="2" type="ORF">JDA50_06165</name>
    <name evidence="1" type="ORF">PA3_11700</name>
</gene>
<accession>A0A241Y4P0</accession>
<dbReference type="EMBL" id="RFEW01000004">
    <property type="protein sequence ID" value="RSO61178.1"/>
    <property type="molecule type" value="Genomic_DNA"/>
</dbReference>
<dbReference type="RefSeq" id="WP_014206078.1">
    <property type="nucleotide sequence ID" value="NZ_AMST01000059.1"/>
</dbReference>
<reference evidence="1 5" key="2">
    <citation type="submission" date="2019-06" db="EMBL/GenBank/DDBJ databases">
        <title>Whole genome shotgun sequence of Acinetobacter pittii NBRC 110514.</title>
        <authorList>
            <person name="Hosoyama A."/>
            <person name="Uohara A."/>
            <person name="Ohji S."/>
            <person name="Ichikawa N."/>
        </authorList>
    </citation>
    <scope>NUCLEOTIDE SEQUENCE [LARGE SCALE GENOMIC DNA]</scope>
    <source>
        <strain evidence="1 5">NBRC 110514</strain>
    </source>
</reference>
<evidence type="ECO:0000313" key="1">
    <source>
        <dbReference type="EMBL" id="GEA67012.1"/>
    </source>
</evidence>
<dbReference type="Proteomes" id="UP000660083">
    <property type="component" value="Unassembled WGS sequence"/>
</dbReference>
<dbReference type="EMBL" id="BJLJ01000005">
    <property type="protein sequence ID" value="GEA67012.1"/>
    <property type="molecule type" value="Genomic_DNA"/>
</dbReference>
<protein>
    <submittedName>
        <fullName evidence="3">DUF2239 family protein</fullName>
    </submittedName>
</protein>